<keyword evidence="1" id="KW-1133">Transmembrane helix</keyword>
<protein>
    <submittedName>
        <fullName evidence="2">Energy-coupling factor transport system substrate-specific component</fullName>
    </submittedName>
</protein>
<feature type="transmembrane region" description="Helical" evidence="1">
    <location>
        <begin position="52"/>
        <end position="71"/>
    </location>
</feature>
<gene>
    <name evidence="2" type="ORF">GA0061103_5575</name>
</gene>
<feature type="transmembrane region" description="Helical" evidence="1">
    <location>
        <begin position="153"/>
        <end position="180"/>
    </location>
</feature>
<proteinExistence type="predicted"/>
<feature type="transmembrane region" description="Helical" evidence="1">
    <location>
        <begin position="21"/>
        <end position="46"/>
    </location>
</feature>
<evidence type="ECO:0000313" key="2">
    <source>
        <dbReference type="EMBL" id="SCB39809.1"/>
    </source>
</evidence>
<dbReference type="STRING" id="410764.GA0061103_5575"/>
<keyword evidence="3" id="KW-1185">Reference proteome</keyword>
<keyword evidence="1" id="KW-0472">Membrane</keyword>
<dbReference type="EMBL" id="FMAG01000005">
    <property type="protein sequence ID" value="SCB39809.1"/>
    <property type="molecule type" value="Genomic_DNA"/>
</dbReference>
<dbReference type="InterPro" id="IPR017195">
    <property type="entry name" value="ABC_thiamin-permease_prd"/>
</dbReference>
<evidence type="ECO:0000256" key="1">
    <source>
        <dbReference type="SAM" id="Phobius"/>
    </source>
</evidence>
<accession>A0A1C3WIN3</accession>
<evidence type="ECO:0000313" key="3">
    <source>
        <dbReference type="Proteomes" id="UP000199101"/>
    </source>
</evidence>
<dbReference type="Pfam" id="PF09819">
    <property type="entry name" value="ABC_cobalt"/>
    <property type="match status" value="1"/>
</dbReference>
<dbReference type="Proteomes" id="UP000199101">
    <property type="component" value="Unassembled WGS sequence"/>
</dbReference>
<reference evidence="3" key="1">
    <citation type="submission" date="2016-08" db="EMBL/GenBank/DDBJ databases">
        <authorList>
            <person name="Varghese N."/>
            <person name="Submissions Spin"/>
        </authorList>
    </citation>
    <scope>NUCLEOTIDE SEQUENCE [LARGE SCALE GENOMIC DNA]</scope>
    <source>
        <strain evidence="3">HAMBI 2975</strain>
    </source>
</reference>
<dbReference type="RefSeq" id="WP_167376628.1">
    <property type="nucleotide sequence ID" value="NZ_FMAG01000005.1"/>
</dbReference>
<sequence length="194" mass="19940">MSIPGQEPVASRPRRYSTRTILIAAALGAAIGIILVPVNLALVGFATAFPPIASASFGLWGMATLLPLAVLRRGGSGVIGAAAAGVVLIVSPGALLMVVVMAMWGAVMEMPFFVTRYRWFGWIMFTAAGVISGLISCAISIYTYNLPSMDGGLVALICTVQIASFVAGSLLSLVVARALARAGIAGGLRGDDSR</sequence>
<feature type="transmembrane region" description="Helical" evidence="1">
    <location>
        <begin position="119"/>
        <end position="141"/>
    </location>
</feature>
<dbReference type="AlphaFoldDB" id="A0A1C3WIN3"/>
<name>A0A1C3WIN3_9HYPH</name>
<organism evidence="2 3">
    <name type="scientific">Rhizobium multihospitium</name>
    <dbReference type="NCBI Taxonomy" id="410764"/>
    <lineage>
        <taxon>Bacteria</taxon>
        <taxon>Pseudomonadati</taxon>
        <taxon>Pseudomonadota</taxon>
        <taxon>Alphaproteobacteria</taxon>
        <taxon>Hyphomicrobiales</taxon>
        <taxon>Rhizobiaceae</taxon>
        <taxon>Rhizobium/Agrobacterium group</taxon>
        <taxon>Rhizobium</taxon>
    </lineage>
</organism>
<keyword evidence="1" id="KW-0812">Transmembrane</keyword>
<feature type="transmembrane region" description="Helical" evidence="1">
    <location>
        <begin position="78"/>
        <end position="107"/>
    </location>
</feature>